<dbReference type="EMBL" id="QUOU01000001">
    <property type="protein sequence ID" value="REL28243.1"/>
    <property type="molecule type" value="Genomic_DNA"/>
</dbReference>
<protein>
    <submittedName>
        <fullName evidence="2">Uncharacterized protein</fullName>
    </submittedName>
</protein>
<name>A0A3E0TV53_9GAMM</name>
<accession>A0A3E0TV53</accession>
<dbReference type="InterPro" id="IPR010583">
    <property type="entry name" value="MipA"/>
</dbReference>
<gene>
    <name evidence="2" type="ORF">DXX93_17820</name>
</gene>
<evidence type="ECO:0000256" key="1">
    <source>
        <dbReference type="SAM" id="SignalP"/>
    </source>
</evidence>
<dbReference type="Pfam" id="PF06629">
    <property type="entry name" value="MipA"/>
    <property type="match status" value="1"/>
</dbReference>
<dbReference type="RefSeq" id="WP_116009290.1">
    <property type="nucleotide sequence ID" value="NZ_QUOU01000001.1"/>
</dbReference>
<evidence type="ECO:0000313" key="2">
    <source>
        <dbReference type="EMBL" id="REL28243.1"/>
    </source>
</evidence>
<feature type="chain" id="PRO_5017568845" evidence="1">
    <location>
        <begin position="23"/>
        <end position="223"/>
    </location>
</feature>
<dbReference type="Proteomes" id="UP000256478">
    <property type="component" value="Unassembled WGS sequence"/>
</dbReference>
<organism evidence="2 3">
    <name type="scientific">Thalassotalea euphylliae</name>
    <dbReference type="NCBI Taxonomy" id="1655234"/>
    <lineage>
        <taxon>Bacteria</taxon>
        <taxon>Pseudomonadati</taxon>
        <taxon>Pseudomonadota</taxon>
        <taxon>Gammaproteobacteria</taxon>
        <taxon>Alteromonadales</taxon>
        <taxon>Colwelliaceae</taxon>
        <taxon>Thalassotalea</taxon>
    </lineage>
</organism>
<reference evidence="2 3" key="1">
    <citation type="submission" date="2018-08" db="EMBL/GenBank/DDBJ databases">
        <title>Thalassotalea euphylliae genome.</title>
        <authorList>
            <person name="Summers S."/>
            <person name="Rice S.A."/>
            <person name="Freckelton M.L."/>
            <person name="Nedved B.T."/>
            <person name="Hadfield M.G."/>
        </authorList>
    </citation>
    <scope>NUCLEOTIDE SEQUENCE [LARGE SCALE GENOMIC DNA]</scope>
    <source>
        <strain evidence="2 3">H1</strain>
    </source>
</reference>
<feature type="signal peptide" evidence="1">
    <location>
        <begin position="1"/>
        <end position="22"/>
    </location>
</feature>
<keyword evidence="1" id="KW-0732">Signal</keyword>
<evidence type="ECO:0000313" key="3">
    <source>
        <dbReference type="Proteomes" id="UP000256478"/>
    </source>
</evidence>
<proteinExistence type="predicted"/>
<comment type="caution">
    <text evidence="2">The sequence shown here is derived from an EMBL/GenBank/DDBJ whole genome shotgun (WGS) entry which is preliminary data.</text>
</comment>
<sequence length="223" mass="24045">MPKRLFTSVICLFFATLAGSVAANHATGNNVADSNTTSHQQVQTGVANEHAYELSLKAVALANYSSAHYAEIPEFTANAQFLSPAISAYSFMNFPSTQELSLAQRSATTGSANEHSMAYLQTSYVIASFRSLDIALSAKIEQLDTTTATYYYPIDPKQLATQYVIRKDITSTTLGIIGNYQLTPNWSIIGALTTTTVGDETRLTTPSADDLAHMALIGATYSF</sequence>
<dbReference type="AlphaFoldDB" id="A0A3E0TV53"/>
<dbReference type="OrthoDB" id="6399062at2"/>